<protein>
    <submittedName>
        <fullName evidence="1">Uncharacterized protein</fullName>
    </submittedName>
</protein>
<comment type="caution">
    <text evidence="1">The sequence shown here is derived from an EMBL/GenBank/DDBJ whole genome shotgun (WGS) entry which is preliminary data.</text>
</comment>
<name>A0ABS0QSZ4_9STAP</name>
<organism evidence="1 2">
    <name type="scientific">Staphylococcus felis</name>
    <dbReference type="NCBI Taxonomy" id="46127"/>
    <lineage>
        <taxon>Bacteria</taxon>
        <taxon>Bacillati</taxon>
        <taxon>Bacillota</taxon>
        <taxon>Bacilli</taxon>
        <taxon>Bacillales</taxon>
        <taxon>Staphylococcaceae</taxon>
        <taxon>Staphylococcus</taxon>
    </lineage>
</organism>
<dbReference type="RefSeq" id="WP_198093036.1">
    <property type="nucleotide sequence ID" value="NZ_JAEDAQ010000034.1"/>
</dbReference>
<proteinExistence type="predicted"/>
<sequence>MKIKVKKQLNLLDLIEHIKKKNIVSKVFDNTEKRGSVIVSIEGDISIYTVNLSDTFAVEVEKEITEKTNIPNLLEVYKNDFGNLGAQLHQDKTIKDVLKLTPSRFKIEKFYIINDDMTMTLIWKDGEMSV</sequence>
<reference evidence="1 2" key="1">
    <citation type="submission" date="2020-12" db="EMBL/GenBank/DDBJ databases">
        <title>Genomic analysis of Staphylococcus felis from a cat with skin infection.</title>
        <authorList>
            <person name="Aslantas O."/>
            <person name="Keskin O."/>
            <person name="Buyukaltay K."/>
            <person name="Gullu Yucetepe A."/>
        </authorList>
    </citation>
    <scope>NUCLEOTIDE SEQUENCE [LARGE SCALE GENOMIC DNA]</scope>
    <source>
        <strain evidence="1 2">HARRANVET</strain>
    </source>
</reference>
<keyword evidence="2" id="KW-1185">Reference proteome</keyword>
<evidence type="ECO:0000313" key="1">
    <source>
        <dbReference type="EMBL" id="MBH9582139.1"/>
    </source>
</evidence>
<dbReference type="EMBL" id="JAEDAQ010000034">
    <property type="protein sequence ID" value="MBH9582139.1"/>
    <property type="molecule type" value="Genomic_DNA"/>
</dbReference>
<dbReference type="Proteomes" id="UP000597038">
    <property type="component" value="Unassembled WGS sequence"/>
</dbReference>
<accession>A0ABS0QSZ4</accession>
<gene>
    <name evidence="1" type="ORF">I9026_12235</name>
</gene>
<evidence type="ECO:0000313" key="2">
    <source>
        <dbReference type="Proteomes" id="UP000597038"/>
    </source>
</evidence>